<dbReference type="Gene3D" id="3.60.21.10">
    <property type="match status" value="1"/>
</dbReference>
<organism evidence="1 2">
    <name type="scientific">Halobiforma nitratireducens JCM 10879</name>
    <dbReference type="NCBI Taxonomy" id="1227454"/>
    <lineage>
        <taxon>Archaea</taxon>
        <taxon>Methanobacteriati</taxon>
        <taxon>Methanobacteriota</taxon>
        <taxon>Stenosarchaea group</taxon>
        <taxon>Halobacteria</taxon>
        <taxon>Halobacteriales</taxon>
        <taxon>Natrialbaceae</taxon>
        <taxon>Halobiforma</taxon>
    </lineage>
</organism>
<dbReference type="OrthoDB" id="31433at2157"/>
<protein>
    <submittedName>
        <fullName evidence="1">Uncharacterized protein</fullName>
    </submittedName>
</protein>
<evidence type="ECO:0000313" key="2">
    <source>
        <dbReference type="Proteomes" id="UP000011607"/>
    </source>
</evidence>
<dbReference type="SUPFAM" id="SSF56300">
    <property type="entry name" value="Metallo-dependent phosphatases"/>
    <property type="match status" value="1"/>
</dbReference>
<dbReference type="RefSeq" id="WP_006671807.1">
    <property type="nucleotide sequence ID" value="NZ_AOMA01000053.1"/>
</dbReference>
<reference evidence="1 2" key="1">
    <citation type="journal article" date="2014" name="PLoS Genet.">
        <title>Phylogenetically driven sequencing of extremely halophilic archaea reveals strategies for static and dynamic osmo-response.</title>
        <authorList>
            <person name="Becker E.A."/>
            <person name="Seitzer P.M."/>
            <person name="Tritt A."/>
            <person name="Larsen D."/>
            <person name="Krusor M."/>
            <person name="Yao A.I."/>
            <person name="Wu D."/>
            <person name="Madern D."/>
            <person name="Eisen J.A."/>
            <person name="Darling A.E."/>
            <person name="Facciotti M.T."/>
        </authorList>
    </citation>
    <scope>NUCLEOTIDE SEQUENCE [LARGE SCALE GENOMIC DNA]</scope>
    <source>
        <strain evidence="1 2">JCM 10879</strain>
    </source>
</reference>
<comment type="caution">
    <text evidence="1">The sequence shown here is derived from an EMBL/GenBank/DDBJ whole genome shotgun (WGS) entry which is preliminary data.</text>
</comment>
<gene>
    <name evidence="1" type="ORF">C446_04240</name>
</gene>
<keyword evidence="2" id="KW-1185">Reference proteome</keyword>
<dbReference type="AlphaFoldDB" id="M0MDF6"/>
<dbReference type="PATRIC" id="fig|1227454.3.peg.828"/>
<dbReference type="Proteomes" id="UP000011607">
    <property type="component" value="Unassembled WGS sequence"/>
</dbReference>
<proteinExistence type="predicted"/>
<sequence length="209" mass="22826">IEIELVAGNHDRRLVDVGRDEYDAATLGAPWRIDEAFTFESGDRSFVAVHGDGPDPKQQDAASSLLCAGSDRLGEVIVEFSEIVSGDNIGTRSAEGHWSRLTDDLDTAVVPEEAPPVDGTAREPTVAGERPSVAETVTNGLLEEYDEFVLFGHTHYAELGEQFVNTGAWTERGVTDYPDRPQNTFVQIDAGDVRVLEWSDGETSVLFEE</sequence>
<dbReference type="EMBL" id="AOMA01000053">
    <property type="protein sequence ID" value="EMA42420.1"/>
    <property type="molecule type" value="Genomic_DNA"/>
</dbReference>
<evidence type="ECO:0000313" key="1">
    <source>
        <dbReference type="EMBL" id="EMA42420.1"/>
    </source>
</evidence>
<feature type="non-terminal residue" evidence="1">
    <location>
        <position position="1"/>
    </location>
</feature>
<dbReference type="eggNOG" id="arCOG01151">
    <property type="taxonomic scope" value="Archaea"/>
</dbReference>
<name>M0MDF6_9EURY</name>
<dbReference type="InterPro" id="IPR029052">
    <property type="entry name" value="Metallo-depent_PP-like"/>
</dbReference>
<accession>M0MDF6</accession>